<evidence type="ECO:0000256" key="1">
    <source>
        <dbReference type="ARBA" id="ARBA00022729"/>
    </source>
</evidence>
<dbReference type="Pfam" id="PF12978">
    <property type="entry name" value="DUF3862"/>
    <property type="match status" value="1"/>
</dbReference>
<dbReference type="eggNOG" id="ENOG5032RV1">
    <property type="taxonomic scope" value="Bacteria"/>
</dbReference>
<dbReference type="InterPro" id="IPR024418">
    <property type="entry name" value="DUF3862"/>
</dbReference>
<sequence>MAPESTSGNNERASNSKTVTEKKETKSDKEAGITEDQYNSIQIGDNGDSKEKITSMFGSADSTSNSSIGNTSSELYIWNDVAGGGVVSNVSVSFINNLASSKSISGLKVDRKKISLADFNSIQNGQSEDDVINILGKPNSLNESSIMGTSTKILSYTSNISGDLGANFNVTISDGAVSGKSQASMS</sequence>
<accession>A0A0R1SLE2</accession>
<comment type="caution">
    <text evidence="3">The sequence shown here is derived from an EMBL/GenBank/DDBJ whole genome shotgun (WGS) entry which is preliminary data.</text>
</comment>
<keyword evidence="1" id="KW-0732">Signal</keyword>
<evidence type="ECO:0000313" key="3">
    <source>
        <dbReference type="EMBL" id="KRL66792.1"/>
    </source>
</evidence>
<feature type="compositionally biased region" description="Basic and acidic residues" evidence="2">
    <location>
        <begin position="19"/>
        <end position="32"/>
    </location>
</feature>
<dbReference type="STRING" id="1423815.FC27_GL000397"/>
<evidence type="ECO:0000256" key="2">
    <source>
        <dbReference type="SAM" id="MobiDB-lite"/>
    </source>
</evidence>
<keyword evidence="4" id="KW-1185">Reference proteome</keyword>
<organism evidence="3 4">
    <name type="scientific">Companilactobacillus versmoldensis DSM 14857 = KCTC 3814</name>
    <dbReference type="NCBI Taxonomy" id="1423815"/>
    <lineage>
        <taxon>Bacteria</taxon>
        <taxon>Bacillati</taxon>
        <taxon>Bacillota</taxon>
        <taxon>Bacilli</taxon>
        <taxon>Lactobacillales</taxon>
        <taxon>Lactobacillaceae</taxon>
        <taxon>Companilactobacillus</taxon>
    </lineage>
</organism>
<dbReference type="PATRIC" id="fig|1423815.3.peg.404"/>
<reference evidence="3 4" key="1">
    <citation type="journal article" date="2015" name="Genome Announc.">
        <title>Expanding the biotechnology potential of lactobacilli through comparative genomics of 213 strains and associated genera.</title>
        <authorList>
            <person name="Sun Z."/>
            <person name="Harris H.M."/>
            <person name="McCann A."/>
            <person name="Guo C."/>
            <person name="Argimon S."/>
            <person name="Zhang W."/>
            <person name="Yang X."/>
            <person name="Jeffery I.B."/>
            <person name="Cooney J.C."/>
            <person name="Kagawa T.F."/>
            <person name="Liu W."/>
            <person name="Song Y."/>
            <person name="Salvetti E."/>
            <person name="Wrobel A."/>
            <person name="Rasinkangas P."/>
            <person name="Parkhill J."/>
            <person name="Rea M.C."/>
            <person name="O'Sullivan O."/>
            <person name="Ritari J."/>
            <person name="Douillard F.P."/>
            <person name="Paul Ross R."/>
            <person name="Yang R."/>
            <person name="Briner A.E."/>
            <person name="Felis G.E."/>
            <person name="de Vos W.M."/>
            <person name="Barrangou R."/>
            <person name="Klaenhammer T.R."/>
            <person name="Caufield P.W."/>
            <person name="Cui Y."/>
            <person name="Zhang H."/>
            <person name="O'Toole P.W."/>
        </authorList>
    </citation>
    <scope>NUCLEOTIDE SEQUENCE [LARGE SCALE GENOMIC DNA]</scope>
    <source>
        <strain evidence="3 4">DSM 14857</strain>
    </source>
</reference>
<feature type="region of interest" description="Disordered" evidence="2">
    <location>
        <begin position="1"/>
        <end position="68"/>
    </location>
</feature>
<dbReference type="Proteomes" id="UP000051647">
    <property type="component" value="Unassembled WGS sequence"/>
</dbReference>
<protein>
    <submittedName>
        <fullName evidence="3">Uncharacterized protein</fullName>
    </submittedName>
</protein>
<evidence type="ECO:0000313" key="4">
    <source>
        <dbReference type="Proteomes" id="UP000051647"/>
    </source>
</evidence>
<name>A0A0R1SLE2_9LACO</name>
<dbReference type="AlphaFoldDB" id="A0A0R1SLE2"/>
<dbReference type="Gene3D" id="3.30.1450.10">
    <property type="match status" value="2"/>
</dbReference>
<dbReference type="InterPro" id="IPR037873">
    <property type="entry name" value="BamE-like"/>
</dbReference>
<gene>
    <name evidence="3" type="ORF">FC27_GL000397</name>
</gene>
<dbReference type="EMBL" id="AZFA01000011">
    <property type="protein sequence ID" value="KRL66792.1"/>
    <property type="molecule type" value="Genomic_DNA"/>
</dbReference>
<proteinExistence type="predicted"/>
<feature type="compositionally biased region" description="Polar residues" evidence="2">
    <location>
        <begin position="1"/>
        <end position="13"/>
    </location>
</feature>